<dbReference type="KEGG" id="cgin:ABRZ00_06865"/>
<evidence type="ECO:0000313" key="4">
    <source>
        <dbReference type="EMBL" id="XDJ56882.1"/>
    </source>
</evidence>
<dbReference type="AlphaFoldDB" id="A0AB39GYP2"/>
<evidence type="ECO:0000313" key="16">
    <source>
        <dbReference type="EMBL" id="XDJ92319.1"/>
    </source>
</evidence>
<dbReference type="InterPro" id="IPR025421">
    <property type="entry name" value="DUF4148"/>
</dbReference>
<dbReference type="EMBL" id="CP158273">
    <property type="protein sequence ID" value="XDJ96025.1"/>
    <property type="molecule type" value="Genomic_DNA"/>
</dbReference>
<evidence type="ECO:0000313" key="5">
    <source>
        <dbReference type="EMBL" id="XDJ59561.1"/>
    </source>
</evidence>
<dbReference type="EMBL" id="CP158264">
    <property type="protein sequence ID" value="XDJ74383.1"/>
    <property type="molecule type" value="Genomic_DNA"/>
</dbReference>
<dbReference type="EMBL" id="CP158259">
    <property type="protein sequence ID" value="XDJ62252.1"/>
    <property type="molecule type" value="Genomic_DNA"/>
</dbReference>
<feature type="chain" id="PRO_5044174910" evidence="1">
    <location>
        <begin position="23"/>
        <end position="124"/>
    </location>
</feature>
<evidence type="ECO:0000313" key="8">
    <source>
        <dbReference type="EMBL" id="XDJ66258.1"/>
    </source>
</evidence>
<dbReference type="EMBL" id="CP158265">
    <property type="protein sequence ID" value="XDJ77377.1"/>
    <property type="molecule type" value="Genomic_DNA"/>
</dbReference>
<organism evidence="17">
    <name type="scientific">Castellaniella ginsengisoli</name>
    <dbReference type="NCBI Taxonomy" id="546114"/>
    <lineage>
        <taxon>Bacteria</taxon>
        <taxon>Pseudomonadati</taxon>
        <taxon>Pseudomonadota</taxon>
        <taxon>Betaproteobacteria</taxon>
        <taxon>Burkholderiales</taxon>
        <taxon>Alcaligenaceae</taxon>
        <taxon>Castellaniella</taxon>
    </lineage>
</organism>
<name>A0AB39GYP2_9BURK</name>
<dbReference type="EMBL" id="CP158270">
    <property type="protein sequence ID" value="XDJ91655.1"/>
    <property type="molecule type" value="Genomic_DNA"/>
</dbReference>
<evidence type="ECO:0000313" key="2">
    <source>
        <dbReference type="EMBL" id="XDJ43900.1"/>
    </source>
</evidence>
<dbReference type="EMBL" id="CP158257">
    <property type="protein sequence ID" value="XDJ56882.1"/>
    <property type="molecule type" value="Genomic_DNA"/>
</dbReference>
<dbReference type="RefSeq" id="WP_368642528.1">
    <property type="nucleotide sequence ID" value="NZ_CP158266.1"/>
</dbReference>
<evidence type="ECO:0000313" key="17">
    <source>
        <dbReference type="EMBL" id="XDJ96025.1"/>
    </source>
</evidence>
<dbReference type="EMBL" id="CP158256">
    <property type="protein sequence ID" value="XDJ51768.1"/>
    <property type="molecule type" value="Genomic_DNA"/>
</dbReference>
<keyword evidence="1" id="KW-0732">Signal</keyword>
<reference evidence="17" key="1">
    <citation type="submission" date="2024-05" db="EMBL/GenBank/DDBJ databases">
        <authorList>
            <person name="Luo Y.-C."/>
            <person name="Nicholds J."/>
            <person name="Mortimer T."/>
            <person name="Maboni G."/>
        </authorList>
    </citation>
    <scope>NUCLEOTIDE SEQUENCE</scope>
    <source>
        <strain evidence="17">124370</strain>
        <strain evidence="18">124566</strain>
        <strain evidence="16">124953</strain>
        <strain evidence="15">130308</strain>
        <strain evidence="14">130416</strain>
        <strain evidence="13">140124</strain>
        <strain evidence="12">143751</strain>
        <strain evidence="11">143769</strain>
        <strain evidence="10">143811</strain>
        <strain evidence="9">143936</strain>
        <strain evidence="8">145849</strain>
        <strain evidence="7">145850</strain>
        <strain evidence="6">145852</strain>
        <strain evidence="5">148131</strain>
        <strain evidence="4">150221</strain>
        <strain evidence="3">150964</strain>
        <strain evidence="2">153271</strain>
    </source>
</reference>
<evidence type="ECO:0000313" key="7">
    <source>
        <dbReference type="EMBL" id="XDJ63129.1"/>
    </source>
</evidence>
<dbReference type="EMBL" id="CP158261">
    <property type="protein sequence ID" value="XDJ66258.1"/>
    <property type="molecule type" value="Genomic_DNA"/>
</dbReference>
<dbReference type="EMBL" id="CP158271">
    <property type="protein sequence ID" value="XDJ92319.1"/>
    <property type="molecule type" value="Genomic_DNA"/>
</dbReference>
<evidence type="ECO:0000313" key="6">
    <source>
        <dbReference type="EMBL" id="XDJ62252.1"/>
    </source>
</evidence>
<evidence type="ECO:0000313" key="10">
    <source>
        <dbReference type="EMBL" id="XDJ74383.1"/>
    </source>
</evidence>
<accession>A0AB39GYP2</accession>
<dbReference type="EMBL" id="CP158268">
    <property type="protein sequence ID" value="XDJ86217.1"/>
    <property type="molecule type" value="Genomic_DNA"/>
</dbReference>
<proteinExistence type="predicted"/>
<dbReference type="Pfam" id="PF13663">
    <property type="entry name" value="DUF4148"/>
    <property type="match status" value="2"/>
</dbReference>
<dbReference type="EMBL" id="CP158266">
    <property type="protein sequence ID" value="XDJ82210.1"/>
    <property type="molecule type" value="Genomic_DNA"/>
</dbReference>
<evidence type="ECO:0000313" key="18">
    <source>
        <dbReference type="EMBL" id="XDJ98673.1"/>
    </source>
</evidence>
<dbReference type="EMBL" id="CP158263">
    <property type="protein sequence ID" value="XDJ72111.1"/>
    <property type="molecule type" value="Genomic_DNA"/>
</dbReference>
<protein>
    <submittedName>
        <fullName evidence="17">DUF4148 domain-containing protein</fullName>
    </submittedName>
</protein>
<dbReference type="EMBL" id="CP158260">
    <property type="protein sequence ID" value="XDJ63129.1"/>
    <property type="molecule type" value="Genomic_DNA"/>
</dbReference>
<dbReference type="EMBL" id="CP158272">
    <property type="protein sequence ID" value="XDJ98673.1"/>
    <property type="molecule type" value="Genomic_DNA"/>
</dbReference>
<evidence type="ECO:0000256" key="1">
    <source>
        <dbReference type="SAM" id="SignalP"/>
    </source>
</evidence>
<dbReference type="EMBL" id="CP158258">
    <property type="protein sequence ID" value="XDJ59561.1"/>
    <property type="molecule type" value="Genomic_DNA"/>
</dbReference>
<evidence type="ECO:0000313" key="14">
    <source>
        <dbReference type="EMBL" id="XDJ87711.1"/>
    </source>
</evidence>
<evidence type="ECO:0000313" key="9">
    <source>
        <dbReference type="EMBL" id="XDJ72111.1"/>
    </source>
</evidence>
<sequence length="124" mass="12828">MKVTATLAALSLGLASAGLAHAADLTRAQVVEQLHAAQAQGLVTIGEQAAYPADATPSTLSRTEVVNALRLAQAQGQLAFGEQAHYPRNQTEGASKTRNQVLAELAAARADGSVIIGESEHYPL</sequence>
<evidence type="ECO:0000313" key="3">
    <source>
        <dbReference type="EMBL" id="XDJ51768.1"/>
    </source>
</evidence>
<gene>
    <name evidence="5" type="ORF">ABRY90_06555</name>
    <name evidence="8" type="ORF">ABRY91_12735</name>
    <name evidence="6" type="ORF">ABRY92_06620</name>
    <name evidence="16" type="ORF">ABRY95_07775</name>
    <name evidence="12" type="ORF">ABRY96_11035</name>
    <name evidence="10" type="ORF">ABRY97_12350</name>
    <name evidence="14" type="ORF">ABRY98_12355</name>
    <name evidence="4" type="ORF">ABRZ00_06865</name>
    <name evidence="3" type="ORF">ABRZ01_07210</name>
    <name evidence="2" type="ORF">ABRZ02_09520</name>
    <name evidence="7" type="ORF">ABRZ03_10370</name>
    <name evidence="17" type="ORF">ABRZ05_13245</name>
    <name evidence="9" type="ORF">ABRZ06_00950</name>
    <name evidence="13" type="ORF">ABRZ08_05160</name>
    <name evidence="11" type="ORF">ABRZ10_00715</name>
    <name evidence="18" type="ORF">ABRZ11_12900</name>
    <name evidence="15" type="ORF">ABRZ12_05010</name>
</gene>
<evidence type="ECO:0000313" key="15">
    <source>
        <dbReference type="EMBL" id="XDJ91655.1"/>
    </source>
</evidence>
<evidence type="ECO:0000313" key="11">
    <source>
        <dbReference type="EMBL" id="XDJ77377.1"/>
    </source>
</evidence>
<dbReference type="EMBL" id="CP158253">
    <property type="protein sequence ID" value="XDJ43900.1"/>
    <property type="molecule type" value="Genomic_DNA"/>
</dbReference>
<dbReference type="EMBL" id="CP158269">
    <property type="protein sequence ID" value="XDJ87711.1"/>
    <property type="molecule type" value="Genomic_DNA"/>
</dbReference>
<evidence type="ECO:0000313" key="13">
    <source>
        <dbReference type="EMBL" id="XDJ86217.1"/>
    </source>
</evidence>
<evidence type="ECO:0000313" key="12">
    <source>
        <dbReference type="EMBL" id="XDJ82210.1"/>
    </source>
</evidence>
<feature type="signal peptide" evidence="1">
    <location>
        <begin position="1"/>
        <end position="22"/>
    </location>
</feature>